<keyword evidence="1" id="KW-0503">Monooxygenase</keyword>
<evidence type="ECO:0000313" key="1">
    <source>
        <dbReference type="EMBL" id="KAJ6445412.1"/>
    </source>
</evidence>
<dbReference type="EMBL" id="JAQHRD010000001">
    <property type="protein sequence ID" value="KAJ6445412.1"/>
    <property type="molecule type" value="Genomic_DNA"/>
</dbReference>
<organism evidence="1 2">
    <name type="scientific">Purpureocillium lavendulum</name>
    <dbReference type="NCBI Taxonomy" id="1247861"/>
    <lineage>
        <taxon>Eukaryota</taxon>
        <taxon>Fungi</taxon>
        <taxon>Dikarya</taxon>
        <taxon>Ascomycota</taxon>
        <taxon>Pezizomycotina</taxon>
        <taxon>Sordariomycetes</taxon>
        <taxon>Hypocreomycetidae</taxon>
        <taxon>Hypocreales</taxon>
        <taxon>Ophiocordycipitaceae</taxon>
        <taxon>Purpureocillium</taxon>
    </lineage>
</organism>
<name>A0AB34G3W6_9HYPO</name>
<accession>A0AB34G3W6</accession>
<gene>
    <name evidence="1" type="ORF">O9K51_00171</name>
</gene>
<keyword evidence="1" id="KW-0560">Oxidoreductase</keyword>
<proteinExistence type="predicted"/>
<reference evidence="1" key="1">
    <citation type="submission" date="2023-01" db="EMBL/GenBank/DDBJ databases">
        <title>The growth and conidiation of Purpureocillium lavendulum are regulated by nitrogen source and histone H3K14 acetylation.</title>
        <authorList>
            <person name="Tang P."/>
            <person name="Han J."/>
            <person name="Zhang C."/>
            <person name="Tang P."/>
            <person name="Qi F."/>
            <person name="Zhang K."/>
            <person name="Liang L."/>
        </authorList>
    </citation>
    <scope>NUCLEOTIDE SEQUENCE</scope>
    <source>
        <strain evidence="1">YMF1.00683</strain>
    </source>
</reference>
<dbReference type="GO" id="GO:0004497">
    <property type="term" value="F:monooxygenase activity"/>
    <property type="evidence" value="ECO:0007669"/>
    <property type="project" value="UniProtKB-KW"/>
</dbReference>
<dbReference type="AlphaFoldDB" id="A0AB34G3W6"/>
<dbReference type="Proteomes" id="UP001163105">
    <property type="component" value="Unassembled WGS sequence"/>
</dbReference>
<sequence length="239" mass="25142">MKSELAAVLYGIAAAAIAAPHPAGSGGGAGALLDDASQAATAAWTDNFTVVPVGWEVQAFPGGEPVKLEGTVQEVRRQLGAMNPNYEIDFAHMLADGHDHDHDAMMASAAAMGAPQLGRRTNFDDAAAVCSSGISPFPPFGHIKSISFNEAAAYLLRHGGQPSLPAGPRVCGRVSCSYGGAVYVCNDTPAVKTLLSWRSVRDGLMAIIDKCGTIFPDYVLGGQIFHYTDWNVIYRSEDC</sequence>
<evidence type="ECO:0000313" key="2">
    <source>
        <dbReference type="Proteomes" id="UP001163105"/>
    </source>
</evidence>
<protein>
    <submittedName>
        <fullName evidence="1">FAD-containing monooxygenase</fullName>
    </submittedName>
</protein>
<dbReference type="PANTHER" id="PTHR35605:SF1">
    <property type="entry name" value="ECP2 EFFECTOR PROTEIN DOMAIN-CONTAINING PROTEIN-RELATED"/>
    <property type="match status" value="1"/>
</dbReference>
<dbReference type="PANTHER" id="PTHR35605">
    <property type="entry name" value="ECP2 EFFECTOR PROTEIN DOMAIN-CONTAINING PROTEIN-RELATED"/>
    <property type="match status" value="1"/>
</dbReference>
<keyword evidence="2" id="KW-1185">Reference proteome</keyword>
<comment type="caution">
    <text evidence="1">The sequence shown here is derived from an EMBL/GenBank/DDBJ whole genome shotgun (WGS) entry which is preliminary data.</text>
</comment>